<dbReference type="RefSeq" id="WP_038612258.1">
    <property type="nucleotide sequence ID" value="NZ_CP009215.1"/>
</dbReference>
<keyword evidence="4" id="KW-1185">Reference proteome</keyword>
<dbReference type="AlphaFoldDB" id="A0A077HJC4"/>
<protein>
    <recommendedName>
        <fullName evidence="5">TIGR02234 family membrane protein</fullName>
    </recommendedName>
</protein>
<accession>A0A077HJC4</accession>
<reference evidence="3 4" key="1">
    <citation type="submission" date="2014-08" db="EMBL/GenBank/DDBJ databases">
        <title>Complete genome sequence of Corynebacterium ureicelerivorans DSM 45051, a lipophilic and urea-splitting isolate from a blood culture of a septicaemia patient.</title>
        <authorList>
            <person name="Tippelt A."/>
            <person name="Albersmeier A."/>
            <person name="Brinkrolf K."/>
            <person name="Ruckert C."/>
            <person name="Tauch A."/>
        </authorList>
    </citation>
    <scope>NUCLEOTIDE SEQUENCE [LARGE SCALE GENOMIC DNA]</scope>
    <source>
        <strain evidence="3 4">IMMIB RIV-2301</strain>
    </source>
</reference>
<dbReference type="InterPro" id="IPR011746">
    <property type="entry name" value="Trp_synth-assoc_CHP"/>
</dbReference>
<evidence type="ECO:0000313" key="3">
    <source>
        <dbReference type="EMBL" id="AIL97193.1"/>
    </source>
</evidence>
<dbReference type="Proteomes" id="UP000028939">
    <property type="component" value="Chromosome"/>
</dbReference>
<evidence type="ECO:0000256" key="2">
    <source>
        <dbReference type="SAM" id="Phobius"/>
    </source>
</evidence>
<keyword evidence="2" id="KW-0812">Transmembrane</keyword>
<dbReference type="STRING" id="401472.CUREI_07705"/>
<feature type="transmembrane region" description="Helical" evidence="2">
    <location>
        <begin position="150"/>
        <end position="168"/>
    </location>
</feature>
<sequence length="232" mass="24111">MTTENTPNKKAARAGAALLGLSGALTWFASRREWVSAQYNDDISGGGTVTVDGADWSTETTAIAVLLLAGMLAAFALRRLGRRIVGGICAAASVGLSVPAVTLLVSGADPERVHTLLTAGADRTQQASSAPALAEWAEITSVATQPSGPVLTLIAALLGVAGGLVLLVRPGTDSPRQNKYEKETVRRERVRADLEEDPNSGRVLWDAISADIDPTDPRGDGGQDFPSHKGTS</sequence>
<evidence type="ECO:0000256" key="1">
    <source>
        <dbReference type="SAM" id="MobiDB-lite"/>
    </source>
</evidence>
<dbReference type="NCBIfam" id="TIGR02234">
    <property type="entry name" value="trp_oprn_chp"/>
    <property type="match status" value="1"/>
</dbReference>
<dbReference type="Pfam" id="PF09534">
    <property type="entry name" value="Trp_oprn_chp"/>
    <property type="match status" value="1"/>
</dbReference>
<evidence type="ECO:0000313" key="4">
    <source>
        <dbReference type="Proteomes" id="UP000028939"/>
    </source>
</evidence>
<dbReference type="KEGG" id="cuv:CUREI_07705"/>
<name>A0A077HJC4_9CORY</name>
<dbReference type="InterPro" id="IPR019051">
    <property type="entry name" value="Trp_biosyn_TM_oprn/chp"/>
</dbReference>
<keyword evidence="2" id="KW-1133">Transmembrane helix</keyword>
<feature type="transmembrane region" description="Helical" evidence="2">
    <location>
        <begin position="84"/>
        <end position="105"/>
    </location>
</feature>
<gene>
    <name evidence="3" type="ORF">CUREI_07705</name>
</gene>
<proteinExistence type="predicted"/>
<dbReference type="HOGENOM" id="CLU_084749_0_0_11"/>
<feature type="transmembrane region" description="Helical" evidence="2">
    <location>
        <begin position="12"/>
        <end position="30"/>
    </location>
</feature>
<organism evidence="3 4">
    <name type="scientific">Corynebacterium ureicelerivorans</name>
    <dbReference type="NCBI Taxonomy" id="401472"/>
    <lineage>
        <taxon>Bacteria</taxon>
        <taxon>Bacillati</taxon>
        <taxon>Actinomycetota</taxon>
        <taxon>Actinomycetes</taxon>
        <taxon>Mycobacteriales</taxon>
        <taxon>Corynebacteriaceae</taxon>
        <taxon>Corynebacterium</taxon>
    </lineage>
</organism>
<dbReference type="OrthoDB" id="4372702at2"/>
<feature type="transmembrane region" description="Helical" evidence="2">
    <location>
        <begin position="60"/>
        <end position="77"/>
    </location>
</feature>
<evidence type="ECO:0008006" key="5">
    <source>
        <dbReference type="Google" id="ProtNLM"/>
    </source>
</evidence>
<feature type="region of interest" description="Disordered" evidence="1">
    <location>
        <begin position="192"/>
        <end position="232"/>
    </location>
</feature>
<dbReference type="EMBL" id="CP009215">
    <property type="protein sequence ID" value="AIL97193.1"/>
    <property type="molecule type" value="Genomic_DNA"/>
</dbReference>
<keyword evidence="2" id="KW-0472">Membrane</keyword>